<dbReference type="InterPro" id="IPR043203">
    <property type="entry name" value="VGCC_Ca_Na"/>
</dbReference>
<name>A0ABX0HMG0_9PROT</name>
<feature type="transmembrane region" description="Helical" evidence="6">
    <location>
        <begin position="179"/>
        <end position="198"/>
    </location>
</feature>
<keyword evidence="2 6" id="KW-0812">Transmembrane</keyword>
<dbReference type="Gene3D" id="1.10.287.70">
    <property type="match status" value="1"/>
</dbReference>
<feature type="domain" description="Ion transport" evidence="7">
    <location>
        <begin position="37"/>
        <end position="252"/>
    </location>
</feature>
<feature type="coiled-coil region" evidence="5">
    <location>
        <begin position="260"/>
        <end position="287"/>
    </location>
</feature>
<feature type="transmembrane region" description="Helical" evidence="6">
    <location>
        <begin position="39"/>
        <end position="56"/>
    </location>
</feature>
<dbReference type="RefSeq" id="WP_166426394.1">
    <property type="nucleotide sequence ID" value="NZ_BMGZ01000001.1"/>
</dbReference>
<dbReference type="InterPro" id="IPR027359">
    <property type="entry name" value="Volt_channel_dom_sf"/>
</dbReference>
<gene>
    <name evidence="8" type="ORF">FF098_007900</name>
</gene>
<keyword evidence="3 6" id="KW-1133">Transmembrane helix</keyword>
<feature type="transmembrane region" description="Helical" evidence="6">
    <location>
        <begin position="147"/>
        <end position="173"/>
    </location>
</feature>
<feature type="transmembrane region" description="Helical" evidence="6">
    <location>
        <begin position="68"/>
        <end position="91"/>
    </location>
</feature>
<sequence length="296" mass="33602">MSVNTGGNRQQARLDLAPEETAPPRHILRLRNFINSRPFQYAILILIFANAALLGLETMPHIKENHLALFLTIDRGFLVVFLIELALRIYAWRKRFFRDGWNVFDFIIILISALATSNLFAALRAFRVLRVLHVVTMIPRMRTVVRSLIDSIPGILSVGVIVVLIVYVFAVIASNLYGAAHPVLFGDVFVSMYTLFQVMTLEGWAEIANTVARTHPNSWIFFITFVLIGTFTMLNLFVAIVVRVVEEDSEHTEDLLVKETDEVQLEVQALRKEIRTLTALVETIEARGRAPEEKPD</sequence>
<organism evidence="8 9">
    <name type="scientific">Aquisalinus luteolus</name>
    <dbReference type="NCBI Taxonomy" id="1566827"/>
    <lineage>
        <taxon>Bacteria</taxon>
        <taxon>Pseudomonadati</taxon>
        <taxon>Pseudomonadota</taxon>
        <taxon>Alphaproteobacteria</taxon>
        <taxon>Parvularculales</taxon>
        <taxon>Parvularculaceae</taxon>
        <taxon>Aquisalinus</taxon>
    </lineage>
</organism>
<dbReference type="InterPro" id="IPR005821">
    <property type="entry name" value="Ion_trans_dom"/>
</dbReference>
<reference evidence="8 9" key="1">
    <citation type="submission" date="2020-02" db="EMBL/GenBank/DDBJ databases">
        <title>Genome sequence of Parvularcula flava strain NH6-79.</title>
        <authorList>
            <person name="Abdul Karim M.H."/>
            <person name="Lam M.Q."/>
            <person name="Chen S.J."/>
            <person name="Yahya A."/>
            <person name="Shahir S."/>
            <person name="Shamsir M.S."/>
            <person name="Chong C.S."/>
        </authorList>
    </citation>
    <scope>NUCLEOTIDE SEQUENCE [LARGE SCALE GENOMIC DNA]</scope>
    <source>
        <strain evidence="8 9">NH6-79</strain>
    </source>
</reference>
<evidence type="ECO:0000259" key="7">
    <source>
        <dbReference type="Pfam" id="PF00520"/>
    </source>
</evidence>
<evidence type="ECO:0000256" key="3">
    <source>
        <dbReference type="ARBA" id="ARBA00022989"/>
    </source>
</evidence>
<dbReference type="Pfam" id="PF00520">
    <property type="entry name" value="Ion_trans"/>
    <property type="match status" value="1"/>
</dbReference>
<evidence type="ECO:0000256" key="4">
    <source>
        <dbReference type="ARBA" id="ARBA00023136"/>
    </source>
</evidence>
<dbReference type="PANTHER" id="PTHR10037:SF62">
    <property type="entry name" value="SODIUM CHANNEL PROTEIN 60E"/>
    <property type="match status" value="1"/>
</dbReference>
<evidence type="ECO:0000256" key="1">
    <source>
        <dbReference type="ARBA" id="ARBA00004141"/>
    </source>
</evidence>
<dbReference type="Gene3D" id="1.20.120.350">
    <property type="entry name" value="Voltage-gated potassium channels. Chain C"/>
    <property type="match status" value="1"/>
</dbReference>
<keyword evidence="9" id="KW-1185">Reference proteome</keyword>
<feature type="transmembrane region" description="Helical" evidence="6">
    <location>
        <begin position="219"/>
        <end position="242"/>
    </location>
</feature>
<comment type="subcellular location">
    <subcellularLocation>
        <location evidence="1">Membrane</location>
        <topology evidence="1">Multi-pass membrane protein</topology>
    </subcellularLocation>
</comment>
<dbReference type="SUPFAM" id="SSF81324">
    <property type="entry name" value="Voltage-gated potassium channels"/>
    <property type="match status" value="1"/>
</dbReference>
<dbReference type="EMBL" id="VCJR02000001">
    <property type="protein sequence ID" value="NHK27820.1"/>
    <property type="molecule type" value="Genomic_DNA"/>
</dbReference>
<proteinExistence type="predicted"/>
<evidence type="ECO:0000313" key="8">
    <source>
        <dbReference type="EMBL" id="NHK27820.1"/>
    </source>
</evidence>
<keyword evidence="5" id="KW-0175">Coiled coil</keyword>
<evidence type="ECO:0000313" key="9">
    <source>
        <dbReference type="Proteomes" id="UP000818603"/>
    </source>
</evidence>
<comment type="caution">
    <text evidence="8">The sequence shown here is derived from an EMBL/GenBank/DDBJ whole genome shotgun (WGS) entry which is preliminary data.</text>
</comment>
<feature type="transmembrane region" description="Helical" evidence="6">
    <location>
        <begin position="103"/>
        <end position="126"/>
    </location>
</feature>
<dbReference type="Proteomes" id="UP000818603">
    <property type="component" value="Unassembled WGS sequence"/>
</dbReference>
<evidence type="ECO:0000256" key="6">
    <source>
        <dbReference type="SAM" id="Phobius"/>
    </source>
</evidence>
<dbReference type="PANTHER" id="PTHR10037">
    <property type="entry name" value="VOLTAGE-GATED CATION CHANNEL CALCIUM AND SODIUM"/>
    <property type="match status" value="1"/>
</dbReference>
<accession>A0ABX0HMG0</accession>
<evidence type="ECO:0000256" key="5">
    <source>
        <dbReference type="SAM" id="Coils"/>
    </source>
</evidence>
<evidence type="ECO:0000256" key="2">
    <source>
        <dbReference type="ARBA" id="ARBA00022692"/>
    </source>
</evidence>
<keyword evidence="4 6" id="KW-0472">Membrane</keyword>
<protein>
    <submittedName>
        <fullName evidence="8">Ion transporter</fullName>
    </submittedName>
</protein>